<accession>A0ABQ3ZFT1</accession>
<evidence type="ECO:0000259" key="5">
    <source>
        <dbReference type="PROSITE" id="PS50977"/>
    </source>
</evidence>
<dbReference type="EMBL" id="BOMN01000010">
    <property type="protein sequence ID" value="GIE17433.1"/>
    <property type="molecule type" value="Genomic_DNA"/>
</dbReference>
<dbReference type="PANTHER" id="PTHR30055:SF238">
    <property type="entry name" value="MYCOFACTOCIN BIOSYNTHESIS TRANSCRIPTIONAL REGULATOR MFTR-RELATED"/>
    <property type="match status" value="1"/>
</dbReference>
<dbReference type="SUPFAM" id="SSF46689">
    <property type="entry name" value="Homeodomain-like"/>
    <property type="match status" value="1"/>
</dbReference>
<evidence type="ECO:0000256" key="4">
    <source>
        <dbReference type="PROSITE-ProRule" id="PRU00335"/>
    </source>
</evidence>
<keyword evidence="7" id="KW-1185">Reference proteome</keyword>
<dbReference type="PRINTS" id="PR00455">
    <property type="entry name" value="HTHTETR"/>
</dbReference>
<dbReference type="InterPro" id="IPR023772">
    <property type="entry name" value="DNA-bd_HTH_TetR-type_CS"/>
</dbReference>
<evidence type="ECO:0000313" key="7">
    <source>
        <dbReference type="Proteomes" id="UP000603200"/>
    </source>
</evidence>
<dbReference type="Pfam" id="PF17754">
    <property type="entry name" value="TetR_C_14"/>
    <property type="match status" value="1"/>
</dbReference>
<dbReference type="Gene3D" id="1.10.357.10">
    <property type="entry name" value="Tetracycline Repressor, domain 2"/>
    <property type="match status" value="1"/>
</dbReference>
<keyword evidence="1" id="KW-0805">Transcription regulation</keyword>
<dbReference type="Proteomes" id="UP000603200">
    <property type="component" value="Unassembled WGS sequence"/>
</dbReference>
<keyword evidence="3" id="KW-0804">Transcription</keyword>
<dbReference type="PROSITE" id="PS50977">
    <property type="entry name" value="HTH_TETR_2"/>
    <property type="match status" value="1"/>
</dbReference>
<evidence type="ECO:0000256" key="2">
    <source>
        <dbReference type="ARBA" id="ARBA00023125"/>
    </source>
</evidence>
<evidence type="ECO:0000313" key="6">
    <source>
        <dbReference type="EMBL" id="GIE17433.1"/>
    </source>
</evidence>
<dbReference type="Pfam" id="PF00440">
    <property type="entry name" value="TetR_N"/>
    <property type="match status" value="1"/>
</dbReference>
<dbReference type="InterPro" id="IPR041347">
    <property type="entry name" value="MftR_C"/>
</dbReference>
<dbReference type="InterPro" id="IPR050109">
    <property type="entry name" value="HTH-type_TetR-like_transc_reg"/>
</dbReference>
<dbReference type="PROSITE" id="PS01081">
    <property type="entry name" value="HTH_TETR_1"/>
    <property type="match status" value="1"/>
</dbReference>
<keyword evidence="2 4" id="KW-0238">DNA-binding</keyword>
<evidence type="ECO:0000256" key="3">
    <source>
        <dbReference type="ARBA" id="ARBA00023163"/>
    </source>
</evidence>
<reference evidence="6 7" key="1">
    <citation type="submission" date="2021-01" db="EMBL/GenBank/DDBJ databases">
        <title>Whole genome shotgun sequence of Actinoplanes humidus NBRC 14915.</title>
        <authorList>
            <person name="Komaki H."/>
            <person name="Tamura T."/>
        </authorList>
    </citation>
    <scope>NUCLEOTIDE SEQUENCE [LARGE SCALE GENOMIC DNA]</scope>
    <source>
        <strain evidence="6 7">NBRC 14915</strain>
    </source>
</reference>
<gene>
    <name evidence="6" type="ORF">Ahu01nite_005350</name>
</gene>
<sequence length="188" mass="20712">MPRNGEEVRLRLQEAALELYLERGYDKTTTGDIAARAGVTERTFFRHFTDKREVFFDGQAELLALLTAAVAAVPAGTRPLPTLRAAFHEAVPLIERNLPVTERRRPVIMATPALQERALAKHAALVGALTEALQARGTTDQLAALCAQVGMDTYAIAVRRWAADRTNDLHTHLDQAFTDLRLASNALK</sequence>
<protein>
    <submittedName>
        <fullName evidence="6">TetR family transcriptional regulator</fullName>
    </submittedName>
</protein>
<proteinExistence type="predicted"/>
<evidence type="ECO:0000256" key="1">
    <source>
        <dbReference type="ARBA" id="ARBA00023015"/>
    </source>
</evidence>
<feature type="domain" description="HTH tetR-type" evidence="5">
    <location>
        <begin position="6"/>
        <end position="66"/>
    </location>
</feature>
<dbReference type="InterPro" id="IPR001647">
    <property type="entry name" value="HTH_TetR"/>
</dbReference>
<feature type="DNA-binding region" description="H-T-H motif" evidence="4">
    <location>
        <begin position="29"/>
        <end position="48"/>
    </location>
</feature>
<comment type="caution">
    <text evidence="6">The sequence shown here is derived from an EMBL/GenBank/DDBJ whole genome shotgun (WGS) entry which is preliminary data.</text>
</comment>
<dbReference type="InterPro" id="IPR009057">
    <property type="entry name" value="Homeodomain-like_sf"/>
</dbReference>
<name>A0ABQ3ZFT1_9ACTN</name>
<organism evidence="6 7">
    <name type="scientific">Winogradskya humida</name>
    <dbReference type="NCBI Taxonomy" id="113566"/>
    <lineage>
        <taxon>Bacteria</taxon>
        <taxon>Bacillati</taxon>
        <taxon>Actinomycetota</taxon>
        <taxon>Actinomycetes</taxon>
        <taxon>Micromonosporales</taxon>
        <taxon>Micromonosporaceae</taxon>
        <taxon>Winogradskya</taxon>
    </lineage>
</organism>
<dbReference type="RefSeq" id="WP_239158574.1">
    <property type="nucleotide sequence ID" value="NZ_BAAATV010000001.1"/>
</dbReference>
<dbReference type="PANTHER" id="PTHR30055">
    <property type="entry name" value="HTH-TYPE TRANSCRIPTIONAL REGULATOR RUTR"/>
    <property type="match status" value="1"/>
</dbReference>